<dbReference type="AlphaFoldDB" id="A0A6A6SJA7"/>
<organism evidence="2 3">
    <name type="scientific">Lophiostoma macrostomum CBS 122681</name>
    <dbReference type="NCBI Taxonomy" id="1314788"/>
    <lineage>
        <taxon>Eukaryota</taxon>
        <taxon>Fungi</taxon>
        <taxon>Dikarya</taxon>
        <taxon>Ascomycota</taxon>
        <taxon>Pezizomycotina</taxon>
        <taxon>Dothideomycetes</taxon>
        <taxon>Pleosporomycetidae</taxon>
        <taxon>Pleosporales</taxon>
        <taxon>Lophiostomataceae</taxon>
        <taxon>Lophiostoma</taxon>
    </lineage>
</organism>
<sequence length="179" mass="20072">MTGSTLGPLARHVYNLILSSRDEDTHSFSDVETIAGDCFPAYIRHSITKPYDIENLAFLIRQKCGVLSTDKLDVISFPFINIYDEKGNCIKQRAAVTVHQGTEDFVVIVQAENKRPGKGDILQHLEWEIDETIARVLDDKTLVIGPKNRDGKKTVAEERTSNELVDKESQPNSSMNNLP</sequence>
<evidence type="ECO:0000313" key="3">
    <source>
        <dbReference type="Proteomes" id="UP000799324"/>
    </source>
</evidence>
<proteinExistence type="predicted"/>
<accession>A0A6A6SJA7</accession>
<keyword evidence="3" id="KW-1185">Reference proteome</keyword>
<feature type="region of interest" description="Disordered" evidence="1">
    <location>
        <begin position="148"/>
        <end position="179"/>
    </location>
</feature>
<feature type="compositionally biased region" description="Basic and acidic residues" evidence="1">
    <location>
        <begin position="148"/>
        <end position="169"/>
    </location>
</feature>
<reference evidence="2" key="1">
    <citation type="journal article" date="2020" name="Stud. Mycol.">
        <title>101 Dothideomycetes genomes: a test case for predicting lifestyles and emergence of pathogens.</title>
        <authorList>
            <person name="Haridas S."/>
            <person name="Albert R."/>
            <person name="Binder M."/>
            <person name="Bloem J."/>
            <person name="Labutti K."/>
            <person name="Salamov A."/>
            <person name="Andreopoulos B."/>
            <person name="Baker S."/>
            <person name="Barry K."/>
            <person name="Bills G."/>
            <person name="Bluhm B."/>
            <person name="Cannon C."/>
            <person name="Castanera R."/>
            <person name="Culley D."/>
            <person name="Daum C."/>
            <person name="Ezra D."/>
            <person name="Gonzalez J."/>
            <person name="Henrissat B."/>
            <person name="Kuo A."/>
            <person name="Liang C."/>
            <person name="Lipzen A."/>
            <person name="Lutzoni F."/>
            <person name="Magnuson J."/>
            <person name="Mondo S."/>
            <person name="Nolan M."/>
            <person name="Ohm R."/>
            <person name="Pangilinan J."/>
            <person name="Park H.-J."/>
            <person name="Ramirez L."/>
            <person name="Alfaro M."/>
            <person name="Sun H."/>
            <person name="Tritt A."/>
            <person name="Yoshinaga Y."/>
            <person name="Zwiers L.-H."/>
            <person name="Turgeon B."/>
            <person name="Goodwin S."/>
            <person name="Spatafora J."/>
            <person name="Crous P."/>
            <person name="Grigoriev I."/>
        </authorList>
    </citation>
    <scope>NUCLEOTIDE SEQUENCE</scope>
    <source>
        <strain evidence="2">CBS 122681</strain>
    </source>
</reference>
<name>A0A6A6SJA7_9PLEO</name>
<feature type="compositionally biased region" description="Polar residues" evidence="1">
    <location>
        <begin position="170"/>
        <end position="179"/>
    </location>
</feature>
<gene>
    <name evidence="2" type="ORF">K491DRAFT_723741</name>
</gene>
<dbReference type="Proteomes" id="UP000799324">
    <property type="component" value="Unassembled WGS sequence"/>
</dbReference>
<protein>
    <submittedName>
        <fullName evidence="2">Uncharacterized protein</fullName>
    </submittedName>
</protein>
<evidence type="ECO:0000256" key="1">
    <source>
        <dbReference type="SAM" id="MobiDB-lite"/>
    </source>
</evidence>
<dbReference type="EMBL" id="MU004703">
    <property type="protein sequence ID" value="KAF2647067.1"/>
    <property type="molecule type" value="Genomic_DNA"/>
</dbReference>
<evidence type="ECO:0000313" key="2">
    <source>
        <dbReference type="EMBL" id="KAF2647067.1"/>
    </source>
</evidence>